<dbReference type="RefSeq" id="XP_024705748.1">
    <property type="nucleotide sequence ID" value="XM_024842491.1"/>
</dbReference>
<reference evidence="2 3" key="1">
    <citation type="submission" date="2016-12" db="EMBL/GenBank/DDBJ databases">
        <title>The genomes of Aspergillus section Nigri reveals drivers in fungal speciation.</title>
        <authorList>
            <consortium name="DOE Joint Genome Institute"/>
            <person name="Vesth T.C."/>
            <person name="Nybo J."/>
            <person name="Theobald S."/>
            <person name="Brandl J."/>
            <person name="Frisvad J.C."/>
            <person name="Nielsen K.F."/>
            <person name="Lyhne E.K."/>
            <person name="Kogle M.E."/>
            <person name="Kuo A."/>
            <person name="Riley R."/>
            <person name="Clum A."/>
            <person name="Nolan M."/>
            <person name="Lipzen A."/>
            <person name="Salamov A."/>
            <person name="Henrissat B."/>
            <person name="Wiebenga A."/>
            <person name="De Vries R.P."/>
            <person name="Grigoriev I.V."/>
            <person name="Mortensen U.H."/>
            <person name="Andersen M.R."/>
            <person name="Baker S.E."/>
        </authorList>
    </citation>
    <scope>NUCLEOTIDE SEQUENCE [LARGE SCALE GENOMIC DNA]</scope>
    <source>
        <strain evidence="2 3">IBT 23096</strain>
    </source>
</reference>
<evidence type="ECO:0000256" key="1">
    <source>
        <dbReference type="SAM" id="MobiDB-lite"/>
    </source>
</evidence>
<sequence>MRTRIVRSVVQRRQRFESKDSNPGVLQTNGYDRQAALMHDDVGGGHRFSLWADARGPNRQCGAVCTEDLGERRLFCTQEVFRRWFNLVFNPPRLASRRLARCEAYPSSVGAWTPRFFLLFSPFCCRVRGEQGGRGVGRKAGQRSPDRQEQGRPKEEVGMDGAMTRGGEMEWWGGSGKA</sequence>
<dbReference type="GeneID" id="36550188"/>
<name>A0A2I2GC43_9EURO</name>
<dbReference type="Proteomes" id="UP000234275">
    <property type="component" value="Unassembled WGS sequence"/>
</dbReference>
<dbReference type="EMBL" id="MSFO01000003">
    <property type="protein sequence ID" value="PLB50446.1"/>
    <property type="molecule type" value="Genomic_DNA"/>
</dbReference>
<organism evidence="2 3">
    <name type="scientific">Aspergillus steynii IBT 23096</name>
    <dbReference type="NCBI Taxonomy" id="1392250"/>
    <lineage>
        <taxon>Eukaryota</taxon>
        <taxon>Fungi</taxon>
        <taxon>Dikarya</taxon>
        <taxon>Ascomycota</taxon>
        <taxon>Pezizomycotina</taxon>
        <taxon>Eurotiomycetes</taxon>
        <taxon>Eurotiomycetidae</taxon>
        <taxon>Eurotiales</taxon>
        <taxon>Aspergillaceae</taxon>
        <taxon>Aspergillus</taxon>
        <taxon>Aspergillus subgen. Circumdati</taxon>
    </lineage>
</organism>
<keyword evidence="3" id="KW-1185">Reference proteome</keyword>
<protein>
    <submittedName>
        <fullName evidence="2">Uncharacterized protein</fullName>
    </submittedName>
</protein>
<feature type="compositionally biased region" description="Basic and acidic residues" evidence="1">
    <location>
        <begin position="144"/>
        <end position="157"/>
    </location>
</feature>
<evidence type="ECO:0000313" key="3">
    <source>
        <dbReference type="Proteomes" id="UP000234275"/>
    </source>
</evidence>
<gene>
    <name evidence="2" type="ORF">P170DRAFT_144292</name>
</gene>
<comment type="caution">
    <text evidence="2">The sequence shown here is derived from an EMBL/GenBank/DDBJ whole genome shotgun (WGS) entry which is preliminary data.</text>
</comment>
<dbReference type="AlphaFoldDB" id="A0A2I2GC43"/>
<accession>A0A2I2GC43</accession>
<dbReference type="VEuPathDB" id="FungiDB:P170DRAFT_144292"/>
<evidence type="ECO:0000313" key="2">
    <source>
        <dbReference type="EMBL" id="PLB50446.1"/>
    </source>
</evidence>
<feature type="region of interest" description="Disordered" evidence="1">
    <location>
        <begin position="132"/>
        <end position="178"/>
    </location>
</feature>
<proteinExistence type="predicted"/>